<organism evidence="1">
    <name type="scientific">Rhizophora mucronata</name>
    <name type="common">Asiatic mangrove</name>
    <dbReference type="NCBI Taxonomy" id="61149"/>
    <lineage>
        <taxon>Eukaryota</taxon>
        <taxon>Viridiplantae</taxon>
        <taxon>Streptophyta</taxon>
        <taxon>Embryophyta</taxon>
        <taxon>Tracheophyta</taxon>
        <taxon>Spermatophyta</taxon>
        <taxon>Magnoliopsida</taxon>
        <taxon>eudicotyledons</taxon>
        <taxon>Gunneridae</taxon>
        <taxon>Pentapetalae</taxon>
        <taxon>rosids</taxon>
        <taxon>fabids</taxon>
        <taxon>Malpighiales</taxon>
        <taxon>Rhizophoraceae</taxon>
        <taxon>Rhizophora</taxon>
    </lineage>
</organism>
<evidence type="ECO:0000313" key="1">
    <source>
        <dbReference type="EMBL" id="MBX66258.1"/>
    </source>
</evidence>
<accession>A0A2P2QGY3</accession>
<reference evidence="1" key="1">
    <citation type="submission" date="2018-02" db="EMBL/GenBank/DDBJ databases">
        <title>Rhizophora mucronata_Transcriptome.</title>
        <authorList>
            <person name="Meera S.P."/>
            <person name="Sreeshan A."/>
            <person name="Augustine A."/>
        </authorList>
    </citation>
    <scope>NUCLEOTIDE SEQUENCE</scope>
    <source>
        <tissue evidence="1">Leaf</tissue>
    </source>
</reference>
<dbReference type="AlphaFoldDB" id="A0A2P2QGY3"/>
<protein>
    <submittedName>
        <fullName evidence="1">Uncharacterized protein</fullName>
    </submittedName>
</protein>
<proteinExistence type="predicted"/>
<sequence length="51" mass="5470">MPPISNKIGIPGSSDIIFVQQSITAMTTTLQLSITNNIDDNNTAARNGHEE</sequence>
<name>A0A2P2QGY3_RHIMU</name>
<dbReference type="EMBL" id="GGEC01085774">
    <property type="protein sequence ID" value="MBX66258.1"/>
    <property type="molecule type" value="Transcribed_RNA"/>
</dbReference>